<keyword evidence="14" id="KW-0443">Lipid metabolism</keyword>
<evidence type="ECO:0000256" key="19">
    <source>
        <dbReference type="ARBA" id="ARBA00031825"/>
    </source>
</evidence>
<feature type="transmembrane region" description="Helical" evidence="24">
    <location>
        <begin position="199"/>
        <end position="218"/>
    </location>
</feature>
<dbReference type="GO" id="GO:0005886">
    <property type="term" value="C:plasma membrane"/>
    <property type="evidence" value="ECO:0007669"/>
    <property type="project" value="UniProtKB-SubCell"/>
</dbReference>
<comment type="catalytic activity">
    <reaction evidence="1">
        <text>a 1,2-diacyl-sn-glycero-3-phosphate + CTP + H(+) = a CDP-1,2-diacyl-sn-glycerol + diphosphate</text>
        <dbReference type="Rhea" id="RHEA:16229"/>
        <dbReference type="ChEBI" id="CHEBI:15378"/>
        <dbReference type="ChEBI" id="CHEBI:33019"/>
        <dbReference type="ChEBI" id="CHEBI:37563"/>
        <dbReference type="ChEBI" id="CHEBI:58332"/>
        <dbReference type="ChEBI" id="CHEBI:58608"/>
        <dbReference type="EC" id="2.7.7.41"/>
    </reaction>
</comment>
<evidence type="ECO:0000256" key="18">
    <source>
        <dbReference type="ARBA" id="ARBA00029893"/>
    </source>
</evidence>
<dbReference type="Proteomes" id="UP000235619">
    <property type="component" value="Unassembled WGS sequence"/>
</dbReference>
<evidence type="ECO:0000256" key="6">
    <source>
        <dbReference type="ARBA" id="ARBA00012487"/>
    </source>
</evidence>
<evidence type="ECO:0000256" key="13">
    <source>
        <dbReference type="ARBA" id="ARBA00022989"/>
    </source>
</evidence>
<keyword evidence="13 24" id="KW-1133">Transmembrane helix</keyword>
<name>A0A2N7QEU0_9BACT</name>
<evidence type="ECO:0000256" key="10">
    <source>
        <dbReference type="ARBA" id="ARBA00022679"/>
    </source>
</evidence>
<feature type="transmembrane region" description="Helical" evidence="24">
    <location>
        <begin position="54"/>
        <end position="73"/>
    </location>
</feature>
<comment type="similarity">
    <text evidence="5">Belongs to the CDS family.</text>
</comment>
<sequence>MAEFMNLKRVITTLILFPLLILVLLKANLSTISIIIIVVASLCFYEWKNLYEFTFFIWLIGEILLICSFLIIFAYKVSLFYIFYFFLFFSFLFQLFKYEKEEFKKDFFPFLTGIFYIFIGLYPFWEILQAFKREYLIYFFSVVFANDTGAYLVGKAIGKTPFFPKISPKKTWEGFLGGLIFALMVAIFLNSYLNLFKESANIVVAIILSIVGSMGDLFESAFKRMVNKKDSGKIILGHGGLLDRLDSVLFSSPIFLIILKKF</sequence>
<feature type="transmembrane region" description="Helical" evidence="24">
    <location>
        <begin position="7"/>
        <end position="25"/>
    </location>
</feature>
<feature type="transmembrane region" description="Helical" evidence="24">
    <location>
        <begin position="175"/>
        <end position="193"/>
    </location>
</feature>
<gene>
    <name evidence="25" type="ORF">C0169_03865</name>
</gene>
<proteinExistence type="inferred from homology"/>
<dbReference type="EMBL" id="PNJD01000233">
    <property type="protein sequence ID" value="PMP97155.1"/>
    <property type="molecule type" value="Genomic_DNA"/>
</dbReference>
<evidence type="ECO:0000313" key="25">
    <source>
        <dbReference type="EMBL" id="PMP97155.1"/>
    </source>
</evidence>
<evidence type="ECO:0000256" key="15">
    <source>
        <dbReference type="ARBA" id="ARBA00023136"/>
    </source>
</evidence>
<evidence type="ECO:0000256" key="11">
    <source>
        <dbReference type="ARBA" id="ARBA00022692"/>
    </source>
</evidence>
<evidence type="ECO:0000256" key="8">
    <source>
        <dbReference type="ARBA" id="ARBA00022475"/>
    </source>
</evidence>
<keyword evidence="15 24" id="KW-0472">Membrane</keyword>
<dbReference type="Pfam" id="PF01148">
    <property type="entry name" value="CTP_transf_1"/>
    <property type="match status" value="1"/>
</dbReference>
<reference evidence="25 26" key="1">
    <citation type="submission" date="2018-01" db="EMBL/GenBank/DDBJ databases">
        <title>Metagenomic assembled genomes from two thermal pools in the Uzon Caldera, Kamchatka, Russia.</title>
        <authorList>
            <person name="Wilkins L."/>
            <person name="Ettinger C."/>
        </authorList>
    </citation>
    <scope>NUCLEOTIDE SEQUENCE [LARGE SCALE GENOMIC DNA]</scope>
    <source>
        <strain evidence="25">ARK-04</strain>
    </source>
</reference>
<comment type="caution">
    <text evidence="25">The sequence shown here is derived from an EMBL/GenBank/DDBJ whole genome shotgun (WGS) entry which is preliminary data.</text>
</comment>
<evidence type="ECO:0000256" key="2">
    <source>
        <dbReference type="ARBA" id="ARBA00004651"/>
    </source>
</evidence>
<evidence type="ECO:0000256" key="16">
    <source>
        <dbReference type="ARBA" id="ARBA00023209"/>
    </source>
</evidence>
<evidence type="ECO:0000256" key="17">
    <source>
        <dbReference type="ARBA" id="ARBA00023264"/>
    </source>
</evidence>
<evidence type="ECO:0000256" key="12">
    <source>
        <dbReference type="ARBA" id="ARBA00022695"/>
    </source>
</evidence>
<evidence type="ECO:0000256" key="20">
    <source>
        <dbReference type="ARBA" id="ARBA00032253"/>
    </source>
</evidence>
<keyword evidence="12 25" id="KW-0548">Nucleotidyltransferase</keyword>
<protein>
    <recommendedName>
        <fullName evidence="7">Phosphatidate cytidylyltransferase</fullName>
        <ecNumber evidence="6">2.7.7.41</ecNumber>
    </recommendedName>
    <alternativeName>
        <fullName evidence="20">CDP-DAG synthase</fullName>
    </alternativeName>
    <alternativeName>
        <fullName evidence="22">CDP-DG synthase</fullName>
    </alternativeName>
    <alternativeName>
        <fullName evidence="18">CDP-diacylglycerol synthase</fullName>
    </alternativeName>
    <alternativeName>
        <fullName evidence="21">CDP-diglyceride pyrophosphorylase</fullName>
    </alternativeName>
    <alternativeName>
        <fullName evidence="23">CDP-diglyceride synthase</fullName>
    </alternativeName>
    <alternativeName>
        <fullName evidence="19">CTP:phosphatidate cytidylyltransferase</fullName>
    </alternativeName>
</protein>
<dbReference type="EC" id="2.7.7.41" evidence="6"/>
<keyword evidence="17" id="KW-1208">Phospholipid metabolism</keyword>
<dbReference type="GO" id="GO:0016024">
    <property type="term" value="P:CDP-diacylglycerol biosynthetic process"/>
    <property type="evidence" value="ECO:0007669"/>
    <property type="project" value="TreeGrafter"/>
</dbReference>
<dbReference type="PANTHER" id="PTHR46382:SF1">
    <property type="entry name" value="PHOSPHATIDATE CYTIDYLYLTRANSFERASE"/>
    <property type="match status" value="1"/>
</dbReference>
<evidence type="ECO:0000256" key="9">
    <source>
        <dbReference type="ARBA" id="ARBA00022516"/>
    </source>
</evidence>
<evidence type="ECO:0000256" key="3">
    <source>
        <dbReference type="ARBA" id="ARBA00005119"/>
    </source>
</evidence>
<keyword evidence="9" id="KW-0444">Lipid biosynthesis</keyword>
<evidence type="ECO:0000256" key="5">
    <source>
        <dbReference type="ARBA" id="ARBA00010185"/>
    </source>
</evidence>
<comment type="pathway">
    <text evidence="4">Lipid metabolism.</text>
</comment>
<keyword evidence="10 25" id="KW-0808">Transferase</keyword>
<comment type="pathway">
    <text evidence="3">Phospholipid metabolism; CDP-diacylglycerol biosynthesis; CDP-diacylglycerol from sn-glycerol 3-phosphate: step 3/3.</text>
</comment>
<comment type="subcellular location">
    <subcellularLocation>
        <location evidence="2">Cell membrane</location>
        <topology evidence="2">Multi-pass membrane protein</topology>
    </subcellularLocation>
</comment>
<evidence type="ECO:0000256" key="14">
    <source>
        <dbReference type="ARBA" id="ARBA00023098"/>
    </source>
</evidence>
<feature type="transmembrane region" description="Helical" evidence="24">
    <location>
        <begin position="108"/>
        <end position="125"/>
    </location>
</feature>
<feature type="transmembrane region" description="Helical" evidence="24">
    <location>
        <begin position="79"/>
        <end position="96"/>
    </location>
</feature>
<evidence type="ECO:0000256" key="21">
    <source>
        <dbReference type="ARBA" id="ARBA00032396"/>
    </source>
</evidence>
<feature type="transmembrane region" description="Helical" evidence="24">
    <location>
        <begin position="137"/>
        <end position="154"/>
    </location>
</feature>
<keyword evidence="16" id="KW-0594">Phospholipid biosynthesis</keyword>
<organism evidence="25 26">
    <name type="scientific">Thermodesulfobacterium geofontis</name>
    <dbReference type="NCBI Taxonomy" id="1295609"/>
    <lineage>
        <taxon>Bacteria</taxon>
        <taxon>Pseudomonadati</taxon>
        <taxon>Thermodesulfobacteriota</taxon>
        <taxon>Thermodesulfobacteria</taxon>
        <taxon>Thermodesulfobacteriales</taxon>
        <taxon>Thermodesulfobacteriaceae</taxon>
        <taxon>Thermodesulfobacterium</taxon>
    </lineage>
</organism>
<dbReference type="GO" id="GO:0004605">
    <property type="term" value="F:phosphatidate cytidylyltransferase activity"/>
    <property type="evidence" value="ECO:0007669"/>
    <property type="project" value="UniProtKB-EC"/>
</dbReference>
<accession>A0A2N7QEU0</accession>
<evidence type="ECO:0000256" key="7">
    <source>
        <dbReference type="ARBA" id="ARBA00019373"/>
    </source>
</evidence>
<evidence type="ECO:0000256" key="24">
    <source>
        <dbReference type="SAM" id="Phobius"/>
    </source>
</evidence>
<evidence type="ECO:0000313" key="26">
    <source>
        <dbReference type="Proteomes" id="UP000235619"/>
    </source>
</evidence>
<dbReference type="PANTHER" id="PTHR46382">
    <property type="entry name" value="PHOSPHATIDATE CYTIDYLYLTRANSFERASE"/>
    <property type="match status" value="1"/>
</dbReference>
<keyword evidence="8" id="KW-1003">Cell membrane</keyword>
<evidence type="ECO:0000256" key="23">
    <source>
        <dbReference type="ARBA" id="ARBA00033406"/>
    </source>
</evidence>
<evidence type="ECO:0000256" key="22">
    <source>
        <dbReference type="ARBA" id="ARBA00032743"/>
    </source>
</evidence>
<evidence type="ECO:0000256" key="4">
    <source>
        <dbReference type="ARBA" id="ARBA00005189"/>
    </source>
</evidence>
<keyword evidence="11 24" id="KW-0812">Transmembrane</keyword>
<evidence type="ECO:0000256" key="1">
    <source>
        <dbReference type="ARBA" id="ARBA00001698"/>
    </source>
</evidence>
<dbReference type="AlphaFoldDB" id="A0A2N7QEU0"/>